<sequence>MQVNSISEKFSSTFSIKLATTQAEKEISYGIRYQVYCSELNWEPKSSSKLESDRHDERALHLLLKHNECDQFIGCSRLITSPSAGQVSSLPCMHYLTDYQIEQHRKFFDQGCLGEASRFAILPQVRKKECETFKIDEYARPLMSAGMYFSNIALAKLLGMKGMLIFASPKVARRVEMLGLELTKISQGIDHNGSRAIYFLPVEQSPYLLQSNPKMIEFYNSIHTSIEPQVDGFLALNQAK</sequence>
<accession>A0A167C9H3</accession>
<protein>
    <recommendedName>
        <fullName evidence="3">PEP-CTERM/exosortase system-associated acyltransferase</fullName>
    </recommendedName>
</protein>
<proteinExistence type="predicted"/>
<dbReference type="InterPro" id="IPR016181">
    <property type="entry name" value="Acyl_CoA_acyltransferase"/>
</dbReference>
<reference evidence="1 2" key="1">
    <citation type="submission" date="2013-07" db="EMBL/GenBank/DDBJ databases">
        <title>Comparative Genomic and Metabolomic Analysis of Twelve Strains of Pseudoalteromonas luteoviolacea.</title>
        <authorList>
            <person name="Vynne N.G."/>
            <person name="Mansson M."/>
            <person name="Gram L."/>
        </authorList>
    </citation>
    <scope>NUCLEOTIDE SEQUENCE [LARGE SCALE GENOMIC DNA]</scope>
    <source>
        <strain evidence="1 2">NCIMB 1942</strain>
    </source>
</reference>
<dbReference type="NCBIfam" id="TIGR03694">
    <property type="entry name" value="exosort_acyl"/>
    <property type="match status" value="1"/>
</dbReference>
<dbReference type="Gene3D" id="3.40.630.30">
    <property type="match status" value="1"/>
</dbReference>
<dbReference type="PATRIC" id="fig|1365253.3.peg.2336"/>
<evidence type="ECO:0008006" key="3">
    <source>
        <dbReference type="Google" id="ProtNLM"/>
    </source>
</evidence>
<dbReference type="OrthoDB" id="582214at2"/>
<dbReference type="RefSeq" id="WP_063377020.1">
    <property type="nucleotide sequence ID" value="NZ_AUXT01000154.1"/>
</dbReference>
<evidence type="ECO:0000313" key="1">
    <source>
        <dbReference type="EMBL" id="KZN47400.1"/>
    </source>
</evidence>
<dbReference type="AlphaFoldDB" id="A0A167C9H3"/>
<organism evidence="1 2">
    <name type="scientific">Pseudoalteromonas luteoviolacea NCIMB 1942</name>
    <dbReference type="NCBI Taxonomy" id="1365253"/>
    <lineage>
        <taxon>Bacteria</taxon>
        <taxon>Pseudomonadati</taxon>
        <taxon>Pseudomonadota</taxon>
        <taxon>Gammaproteobacteria</taxon>
        <taxon>Alteromonadales</taxon>
        <taxon>Pseudoalteromonadaceae</taxon>
        <taxon>Pseudoalteromonas</taxon>
    </lineage>
</organism>
<evidence type="ECO:0000313" key="2">
    <source>
        <dbReference type="Proteomes" id="UP000076587"/>
    </source>
</evidence>
<dbReference type="InterPro" id="IPR022484">
    <property type="entry name" value="PEP-CTERM/exosrtase_acylTfrase"/>
</dbReference>
<dbReference type="Proteomes" id="UP000076587">
    <property type="component" value="Unassembled WGS sequence"/>
</dbReference>
<comment type="caution">
    <text evidence="1">The sequence shown here is derived from an EMBL/GenBank/DDBJ whole genome shotgun (WGS) entry which is preliminary data.</text>
</comment>
<dbReference type="Pfam" id="PF13444">
    <property type="entry name" value="Acetyltransf_5"/>
    <property type="match status" value="1"/>
</dbReference>
<dbReference type="SUPFAM" id="SSF55729">
    <property type="entry name" value="Acyl-CoA N-acyltransferases (Nat)"/>
    <property type="match status" value="1"/>
</dbReference>
<name>A0A167C9H3_9GAMM</name>
<gene>
    <name evidence="1" type="ORF">N482_09580</name>
</gene>
<dbReference type="EMBL" id="AUXT01000154">
    <property type="protein sequence ID" value="KZN47400.1"/>
    <property type="molecule type" value="Genomic_DNA"/>
</dbReference>